<keyword evidence="12" id="KW-0472">Membrane</keyword>
<accession>A0A8X8Y2F8</accession>
<dbReference type="CDD" id="cd16461">
    <property type="entry name" value="RING-H2_EL5-like"/>
    <property type="match status" value="1"/>
</dbReference>
<keyword evidence="10" id="KW-0862">Zinc</keyword>
<evidence type="ECO:0000256" key="12">
    <source>
        <dbReference type="ARBA" id="ARBA00023136"/>
    </source>
</evidence>
<evidence type="ECO:0000256" key="6">
    <source>
        <dbReference type="ARBA" id="ARBA00022692"/>
    </source>
</evidence>
<dbReference type="Pfam" id="PF13639">
    <property type="entry name" value="zf-RING_2"/>
    <property type="match status" value="1"/>
</dbReference>
<evidence type="ECO:0000313" key="17">
    <source>
        <dbReference type="EMBL" id="KAG6425040.1"/>
    </source>
</evidence>
<comment type="caution">
    <text evidence="17">The sequence shown here is derived from an EMBL/GenBank/DDBJ whole genome shotgun (WGS) entry which is preliminary data.</text>
</comment>
<comment type="similarity">
    <text evidence="13">Belongs to the RING-type zinc finger family. ATL subfamily.</text>
</comment>
<dbReference type="InterPro" id="IPR044600">
    <property type="entry name" value="ATL1/ATL16-like"/>
</dbReference>
<gene>
    <name evidence="17" type="ORF">SASPL_115463</name>
</gene>
<dbReference type="GO" id="GO:0016020">
    <property type="term" value="C:membrane"/>
    <property type="evidence" value="ECO:0007669"/>
    <property type="project" value="UniProtKB-SubCell"/>
</dbReference>
<evidence type="ECO:0000256" key="9">
    <source>
        <dbReference type="ARBA" id="ARBA00022786"/>
    </source>
</evidence>
<evidence type="ECO:0000256" key="1">
    <source>
        <dbReference type="ARBA" id="ARBA00000900"/>
    </source>
</evidence>
<dbReference type="Proteomes" id="UP000298416">
    <property type="component" value="Unassembled WGS sequence"/>
</dbReference>
<evidence type="ECO:0000256" key="14">
    <source>
        <dbReference type="PROSITE-ProRule" id="PRU00175"/>
    </source>
</evidence>
<name>A0A8X8Y2F8_SALSN</name>
<evidence type="ECO:0000256" key="8">
    <source>
        <dbReference type="ARBA" id="ARBA00022771"/>
    </source>
</evidence>
<dbReference type="OrthoDB" id="9984778at2759"/>
<evidence type="ECO:0000256" key="15">
    <source>
        <dbReference type="SAM" id="MobiDB-lite"/>
    </source>
</evidence>
<evidence type="ECO:0000256" key="4">
    <source>
        <dbReference type="ARBA" id="ARBA00012483"/>
    </source>
</evidence>
<dbReference type="SUPFAM" id="SSF57850">
    <property type="entry name" value="RING/U-box"/>
    <property type="match status" value="1"/>
</dbReference>
<comment type="catalytic activity">
    <reaction evidence="1">
        <text>S-ubiquitinyl-[E2 ubiquitin-conjugating enzyme]-L-cysteine + [acceptor protein]-L-lysine = [E2 ubiquitin-conjugating enzyme]-L-cysteine + N(6)-ubiquitinyl-[acceptor protein]-L-lysine.</text>
        <dbReference type="EC" id="2.3.2.27"/>
    </reaction>
</comment>
<dbReference type="InterPro" id="IPR001841">
    <property type="entry name" value="Znf_RING"/>
</dbReference>
<sequence length="335" mass="36676">MVMAFLHRKLLDEWFCQTFCVDPENINACQDSCKQSPLQSPPPPPPPPLIAPHKPPLSPALTASLVVLSTAFFLFTCYTIYKFYTAYTNSPPRRRQSDPEEDGGGGGDFVDEEDVVDHPIWYIRTIGLQQSVINAITIVKYKRADGLVEGTDCAVCLSEFQEDETLRLLPKCSHAFHIPCIDTWLASHTNCPMCRAGIVSSHDPIAHQSGRAEEALDVSNEIEGDGAARSQIGIELGETVEEGACKIELGGAQPVRRSVSMDSLSASMISAAVANAFPRQCDKNLKAKAGEVGIRTGSSSSVKRSASCNAKVFLSRYSSSRRWEVLRRERGVVEE</sequence>
<dbReference type="EMBL" id="PNBA02000005">
    <property type="protein sequence ID" value="KAG6425040.1"/>
    <property type="molecule type" value="Genomic_DNA"/>
</dbReference>
<feature type="compositionally biased region" description="Acidic residues" evidence="15">
    <location>
        <begin position="99"/>
        <end position="111"/>
    </location>
</feature>
<keyword evidence="18" id="KW-1185">Reference proteome</keyword>
<organism evidence="17">
    <name type="scientific">Salvia splendens</name>
    <name type="common">Scarlet sage</name>
    <dbReference type="NCBI Taxonomy" id="180675"/>
    <lineage>
        <taxon>Eukaryota</taxon>
        <taxon>Viridiplantae</taxon>
        <taxon>Streptophyta</taxon>
        <taxon>Embryophyta</taxon>
        <taxon>Tracheophyta</taxon>
        <taxon>Spermatophyta</taxon>
        <taxon>Magnoliopsida</taxon>
        <taxon>eudicotyledons</taxon>
        <taxon>Gunneridae</taxon>
        <taxon>Pentapetalae</taxon>
        <taxon>asterids</taxon>
        <taxon>lamiids</taxon>
        <taxon>Lamiales</taxon>
        <taxon>Lamiaceae</taxon>
        <taxon>Nepetoideae</taxon>
        <taxon>Mentheae</taxon>
        <taxon>Salviinae</taxon>
        <taxon>Salvia</taxon>
        <taxon>Salvia subgen. Calosphace</taxon>
        <taxon>core Calosphace</taxon>
    </lineage>
</organism>
<feature type="region of interest" description="Disordered" evidence="15">
    <location>
        <begin position="32"/>
        <end position="53"/>
    </location>
</feature>
<dbReference type="GO" id="GO:0061630">
    <property type="term" value="F:ubiquitin protein ligase activity"/>
    <property type="evidence" value="ECO:0007669"/>
    <property type="project" value="UniProtKB-EC"/>
</dbReference>
<evidence type="ECO:0000256" key="13">
    <source>
        <dbReference type="ARBA" id="ARBA00024209"/>
    </source>
</evidence>
<keyword evidence="5" id="KW-0808">Transferase</keyword>
<dbReference type="PANTHER" id="PTHR46913:SF19">
    <property type="entry name" value="RING-TYPE E3 UBIQUITIN TRANSFERASE"/>
    <property type="match status" value="1"/>
</dbReference>
<dbReference type="InterPro" id="IPR013083">
    <property type="entry name" value="Znf_RING/FYVE/PHD"/>
</dbReference>
<dbReference type="FunFam" id="3.30.40.10:FF:000233">
    <property type="entry name" value="RING-H2 finger protein ATL54"/>
    <property type="match status" value="1"/>
</dbReference>
<dbReference type="AlphaFoldDB" id="A0A8X8Y2F8"/>
<keyword evidence="6" id="KW-0812">Transmembrane</keyword>
<keyword evidence="9" id="KW-0833">Ubl conjugation pathway</keyword>
<feature type="region of interest" description="Disordered" evidence="15">
    <location>
        <begin position="91"/>
        <end position="111"/>
    </location>
</feature>
<comment type="subcellular location">
    <subcellularLocation>
        <location evidence="2">Membrane</location>
        <topology evidence="2">Single-pass membrane protein</topology>
    </subcellularLocation>
</comment>
<evidence type="ECO:0000256" key="5">
    <source>
        <dbReference type="ARBA" id="ARBA00022679"/>
    </source>
</evidence>
<dbReference type="GO" id="GO:0008270">
    <property type="term" value="F:zinc ion binding"/>
    <property type="evidence" value="ECO:0007669"/>
    <property type="project" value="UniProtKB-KW"/>
</dbReference>
<evidence type="ECO:0000259" key="16">
    <source>
        <dbReference type="PROSITE" id="PS50089"/>
    </source>
</evidence>
<reference evidence="17" key="2">
    <citation type="submission" date="2020-08" db="EMBL/GenBank/DDBJ databases">
        <title>Plant Genome Project.</title>
        <authorList>
            <person name="Zhang R.-G."/>
        </authorList>
    </citation>
    <scope>NUCLEOTIDE SEQUENCE</scope>
    <source>
        <strain evidence="17">Huo1</strain>
        <tissue evidence="17">Leaf</tissue>
    </source>
</reference>
<keyword evidence="7" id="KW-0479">Metal-binding</keyword>
<evidence type="ECO:0000256" key="2">
    <source>
        <dbReference type="ARBA" id="ARBA00004167"/>
    </source>
</evidence>
<dbReference type="PANTHER" id="PTHR46913">
    <property type="entry name" value="RING-H2 FINGER PROTEIN ATL16"/>
    <property type="match status" value="1"/>
</dbReference>
<evidence type="ECO:0000256" key="7">
    <source>
        <dbReference type="ARBA" id="ARBA00022723"/>
    </source>
</evidence>
<dbReference type="GO" id="GO:0016567">
    <property type="term" value="P:protein ubiquitination"/>
    <property type="evidence" value="ECO:0007669"/>
    <property type="project" value="InterPro"/>
</dbReference>
<dbReference type="SMART" id="SM00184">
    <property type="entry name" value="RING"/>
    <property type="match status" value="1"/>
</dbReference>
<evidence type="ECO:0000256" key="10">
    <source>
        <dbReference type="ARBA" id="ARBA00022833"/>
    </source>
</evidence>
<dbReference type="PROSITE" id="PS50089">
    <property type="entry name" value="ZF_RING_2"/>
    <property type="match status" value="1"/>
</dbReference>
<protein>
    <recommendedName>
        <fullName evidence="4">RING-type E3 ubiquitin transferase</fullName>
        <ecNumber evidence="4">2.3.2.27</ecNumber>
    </recommendedName>
</protein>
<comment type="pathway">
    <text evidence="3">Protein modification; protein ubiquitination.</text>
</comment>
<proteinExistence type="inferred from homology"/>
<reference evidence="17" key="1">
    <citation type="submission" date="2018-01" db="EMBL/GenBank/DDBJ databases">
        <authorList>
            <person name="Mao J.F."/>
        </authorList>
    </citation>
    <scope>NUCLEOTIDE SEQUENCE</scope>
    <source>
        <strain evidence="17">Huo1</strain>
        <tissue evidence="17">Leaf</tissue>
    </source>
</reference>
<dbReference type="EC" id="2.3.2.27" evidence="4"/>
<feature type="domain" description="RING-type" evidence="16">
    <location>
        <begin position="153"/>
        <end position="195"/>
    </location>
</feature>
<evidence type="ECO:0000256" key="11">
    <source>
        <dbReference type="ARBA" id="ARBA00022989"/>
    </source>
</evidence>
<evidence type="ECO:0000313" key="18">
    <source>
        <dbReference type="Proteomes" id="UP000298416"/>
    </source>
</evidence>
<dbReference type="Gene3D" id="3.30.40.10">
    <property type="entry name" value="Zinc/RING finger domain, C3HC4 (zinc finger)"/>
    <property type="match status" value="1"/>
</dbReference>
<keyword evidence="8 14" id="KW-0863">Zinc-finger</keyword>
<keyword evidence="11" id="KW-1133">Transmembrane helix</keyword>
<evidence type="ECO:0000256" key="3">
    <source>
        <dbReference type="ARBA" id="ARBA00004906"/>
    </source>
</evidence>
<feature type="compositionally biased region" description="Pro residues" evidence="15">
    <location>
        <begin position="39"/>
        <end position="53"/>
    </location>
</feature>